<evidence type="ECO:0000256" key="8">
    <source>
        <dbReference type="SAM" id="Coils"/>
    </source>
</evidence>
<dbReference type="InterPro" id="IPR016160">
    <property type="entry name" value="Ald_DH_CS_CYS"/>
</dbReference>
<dbReference type="SUPFAM" id="SSF53720">
    <property type="entry name" value="ALDH-like"/>
    <property type="match status" value="1"/>
</dbReference>
<dbReference type="Gene3D" id="3.40.309.10">
    <property type="entry name" value="Aldehyde Dehydrogenase, Chain A, domain 2"/>
    <property type="match status" value="1"/>
</dbReference>
<dbReference type="Proteomes" id="UP000051950">
    <property type="component" value="Unassembled WGS sequence"/>
</dbReference>
<dbReference type="Gene3D" id="3.40.605.10">
    <property type="entry name" value="Aldehyde Dehydrogenase, Chain A, domain 1"/>
    <property type="match status" value="1"/>
</dbReference>
<comment type="caution">
    <text evidence="10">The sequence shown here is derived from an EMBL/GenBank/DDBJ whole genome shotgun (WGS) entry which is preliminary data.</text>
</comment>
<feature type="domain" description="Aldehyde dehydrogenase" evidence="9">
    <location>
        <begin position="18"/>
        <end position="450"/>
    </location>
</feature>
<dbReference type="GO" id="GO:0006081">
    <property type="term" value="P:aldehyde metabolic process"/>
    <property type="evidence" value="ECO:0007669"/>
    <property type="project" value="InterPro"/>
</dbReference>
<evidence type="ECO:0000313" key="11">
    <source>
        <dbReference type="Proteomes" id="UP000051950"/>
    </source>
</evidence>
<dbReference type="PIRSF" id="PIRSF036492">
    <property type="entry name" value="ALDH"/>
    <property type="match status" value="1"/>
</dbReference>
<dbReference type="PANTHER" id="PTHR43570:SF20">
    <property type="entry name" value="ALDEHYDE DEHYDROGENASE ALDX-RELATED"/>
    <property type="match status" value="1"/>
</dbReference>
<dbReference type="PROSITE" id="PS00070">
    <property type="entry name" value="ALDEHYDE_DEHYDR_CYS"/>
    <property type="match status" value="1"/>
</dbReference>
<keyword evidence="11" id="KW-1185">Reference proteome</keyword>
<comment type="similarity">
    <text evidence="1 4 7">Belongs to the aldehyde dehydrogenase family.</text>
</comment>
<keyword evidence="3" id="KW-0520">NAD</keyword>
<sequence length="481" mass="53384">MFLNCFYGKNCEPLLIMEEQIKSVFDLQQKYKFELRKTDAKTRIGKLRQLKQALENAKEEIFAALKSDLRKNRFETAVTELFFTYAEIDHAIKKLRSWMKPKSVGRTMSNLFASNKIYYEPKGVCLIIAPWNYPLQLIMSPLISAIAAGNCVILKPSELSAATAAVINKLISNTFDAKEIACFEGDAEVSTALLKLPFDHIFFTGSTAIGKVVMEAAAKNLSSVTLELGGKSPAIVDETCDLQKAAEKIAWGKLVNAGQTCIAPDYVLIKDNLLADFVAHYEKAVKKMFFDEVGINKNDYAKIINVKQFLRLNKLIEEALRDGAILALGGKSDEKDLTITPTLLTSVAVGSSIMQEEIFGPILPVITYNNIQEAIDLVNRKEKPLALYIFSGNKQNQNKIITETSAGGSCVNDVLVHIGNPNLPFGGVNNSGIGSCHGIFGFKTFSHERAVVFQSKLGLTKMIYPPYEKKMNLLKWLKKLM</sequence>
<dbReference type="PROSITE" id="PS00687">
    <property type="entry name" value="ALDEHYDE_DEHYDR_GLU"/>
    <property type="match status" value="1"/>
</dbReference>
<evidence type="ECO:0000256" key="1">
    <source>
        <dbReference type="ARBA" id="ARBA00009986"/>
    </source>
</evidence>
<protein>
    <recommendedName>
        <fullName evidence="4">Aldehyde dehydrogenase</fullName>
    </recommendedName>
</protein>
<evidence type="ECO:0000256" key="6">
    <source>
        <dbReference type="PROSITE-ProRule" id="PRU10007"/>
    </source>
</evidence>
<feature type="active site" evidence="5 6">
    <location>
        <position position="227"/>
    </location>
</feature>
<dbReference type="InterPro" id="IPR015590">
    <property type="entry name" value="Aldehyde_DH_dom"/>
</dbReference>
<keyword evidence="8" id="KW-0175">Coiled coil</keyword>
<name>A0A0T5VUU6_9SPHI</name>
<evidence type="ECO:0000313" key="10">
    <source>
        <dbReference type="EMBL" id="KRT17643.1"/>
    </source>
</evidence>
<feature type="active site" evidence="5">
    <location>
        <position position="261"/>
    </location>
</feature>
<gene>
    <name evidence="10" type="ORF">ASU31_03620</name>
</gene>
<evidence type="ECO:0000256" key="2">
    <source>
        <dbReference type="ARBA" id="ARBA00023002"/>
    </source>
</evidence>
<dbReference type="STRING" id="687842.ASU31_03620"/>
<dbReference type="CDD" id="cd07134">
    <property type="entry name" value="ALDH_AlkH-like"/>
    <property type="match status" value="1"/>
</dbReference>
<feature type="coiled-coil region" evidence="8">
    <location>
        <begin position="37"/>
        <end position="67"/>
    </location>
</feature>
<evidence type="ECO:0000256" key="7">
    <source>
        <dbReference type="RuleBase" id="RU003345"/>
    </source>
</evidence>
<proteinExistence type="inferred from homology"/>
<dbReference type="GO" id="GO:0004029">
    <property type="term" value="F:aldehyde dehydrogenase (NAD+) activity"/>
    <property type="evidence" value="ECO:0007669"/>
    <property type="project" value="TreeGrafter"/>
</dbReference>
<dbReference type="FunFam" id="3.40.605.10:FF:000004">
    <property type="entry name" value="Aldehyde dehydrogenase"/>
    <property type="match status" value="1"/>
</dbReference>
<evidence type="ECO:0000256" key="3">
    <source>
        <dbReference type="ARBA" id="ARBA00023027"/>
    </source>
</evidence>
<evidence type="ECO:0000256" key="5">
    <source>
        <dbReference type="PIRSR" id="PIRSR036492-1"/>
    </source>
</evidence>
<organism evidence="10 11">
    <name type="scientific">Pedobacter ginsenosidimutans</name>
    <dbReference type="NCBI Taxonomy" id="687842"/>
    <lineage>
        <taxon>Bacteria</taxon>
        <taxon>Pseudomonadati</taxon>
        <taxon>Bacteroidota</taxon>
        <taxon>Sphingobacteriia</taxon>
        <taxon>Sphingobacteriales</taxon>
        <taxon>Sphingobacteriaceae</taxon>
        <taxon>Pedobacter</taxon>
    </lineage>
</organism>
<dbReference type="PANTHER" id="PTHR43570">
    <property type="entry name" value="ALDEHYDE DEHYDROGENASE"/>
    <property type="match status" value="1"/>
</dbReference>
<dbReference type="InterPro" id="IPR016162">
    <property type="entry name" value="Ald_DH_N"/>
</dbReference>
<reference evidence="10 11" key="1">
    <citation type="submission" date="2015-11" db="EMBL/GenBank/DDBJ databases">
        <title>Sequence of Pedobacter ginsenosidimutans.</title>
        <authorList>
            <person name="Carson E."/>
            <person name="Keyser V."/>
            <person name="Newman J."/>
            <person name="Miller J."/>
        </authorList>
    </citation>
    <scope>NUCLEOTIDE SEQUENCE [LARGE SCALE GENOMIC DNA]</scope>
    <source>
        <strain evidence="10 11">KACC 14530</strain>
    </source>
</reference>
<keyword evidence="2 4" id="KW-0560">Oxidoreductase</keyword>
<accession>A0A0T5VUU6</accession>
<dbReference type="InterPro" id="IPR012394">
    <property type="entry name" value="Aldehyde_DH_NAD(P)"/>
</dbReference>
<dbReference type="GO" id="GO:0005737">
    <property type="term" value="C:cytoplasm"/>
    <property type="evidence" value="ECO:0007669"/>
    <property type="project" value="TreeGrafter"/>
</dbReference>
<evidence type="ECO:0000256" key="4">
    <source>
        <dbReference type="PIRNR" id="PIRNR036492"/>
    </source>
</evidence>
<dbReference type="Pfam" id="PF00171">
    <property type="entry name" value="Aldedh"/>
    <property type="match status" value="1"/>
</dbReference>
<dbReference type="InterPro" id="IPR029510">
    <property type="entry name" value="Ald_DH_CS_GLU"/>
</dbReference>
<evidence type="ECO:0000259" key="9">
    <source>
        <dbReference type="Pfam" id="PF00171"/>
    </source>
</evidence>
<dbReference type="EMBL" id="LMZQ01000002">
    <property type="protein sequence ID" value="KRT17643.1"/>
    <property type="molecule type" value="Genomic_DNA"/>
</dbReference>
<dbReference type="AlphaFoldDB" id="A0A0T5VUU6"/>
<dbReference type="FunFam" id="3.40.309.10:FF:000025">
    <property type="entry name" value="Aldehyde dehydrogenase"/>
    <property type="match status" value="1"/>
</dbReference>
<dbReference type="InterPro" id="IPR016161">
    <property type="entry name" value="Ald_DH/histidinol_DH"/>
</dbReference>
<dbReference type="InterPro" id="IPR016163">
    <property type="entry name" value="Ald_DH_C"/>
</dbReference>